<dbReference type="SMR" id="A0A2J8MVT8"/>
<evidence type="ECO:0000256" key="1">
    <source>
        <dbReference type="SAM" id="Coils"/>
    </source>
</evidence>
<feature type="compositionally biased region" description="Low complexity" evidence="2">
    <location>
        <begin position="58"/>
        <end position="76"/>
    </location>
</feature>
<dbReference type="AlphaFoldDB" id="A0A2J8MVT8"/>
<evidence type="ECO:0000313" key="3">
    <source>
        <dbReference type="EMBL" id="PNI63625.1"/>
    </source>
</evidence>
<feature type="non-terminal residue" evidence="3">
    <location>
        <position position="190"/>
    </location>
</feature>
<sequence>MLPLFGRQRTEWLLQAAWCPEEAAEPQAMVPSRRTWNLGATPSLRGLWRVGRAPEPEPGMARPAPAPASPAARPFPHTGPGRLRTGRGKDTPVCGDEDSSARSAARPALAQCRALSVDWAGPGSPHGLYLTLQVEHLKEKLISQAQEVSRLRSELGGTDLEKHRDLLMVENERLRQEMRRCEAELQELRT</sequence>
<organism evidence="3 4">
    <name type="scientific">Pan troglodytes</name>
    <name type="common">Chimpanzee</name>
    <dbReference type="NCBI Taxonomy" id="9598"/>
    <lineage>
        <taxon>Eukaryota</taxon>
        <taxon>Metazoa</taxon>
        <taxon>Chordata</taxon>
        <taxon>Craniata</taxon>
        <taxon>Vertebrata</taxon>
        <taxon>Euteleostomi</taxon>
        <taxon>Mammalia</taxon>
        <taxon>Eutheria</taxon>
        <taxon>Euarchontoglires</taxon>
        <taxon>Primates</taxon>
        <taxon>Haplorrhini</taxon>
        <taxon>Catarrhini</taxon>
        <taxon>Hominidae</taxon>
        <taxon>Pan</taxon>
    </lineage>
</organism>
<comment type="caution">
    <text evidence="3">The sequence shown here is derived from an EMBL/GenBank/DDBJ whole genome shotgun (WGS) entry which is preliminary data.</text>
</comment>
<protein>
    <submittedName>
        <fullName evidence="3">KIFC3 isoform 3</fullName>
    </submittedName>
</protein>
<evidence type="ECO:0000256" key="2">
    <source>
        <dbReference type="SAM" id="MobiDB-lite"/>
    </source>
</evidence>
<feature type="coiled-coil region" evidence="1">
    <location>
        <begin position="134"/>
        <end position="184"/>
    </location>
</feature>
<reference evidence="3 4" key="1">
    <citation type="submission" date="2017-12" db="EMBL/GenBank/DDBJ databases">
        <title>High-resolution comparative analysis of great ape genomes.</title>
        <authorList>
            <person name="Pollen A."/>
            <person name="Hastie A."/>
            <person name="Hormozdiari F."/>
            <person name="Dougherty M."/>
            <person name="Liu R."/>
            <person name="Chaisson M."/>
            <person name="Hoppe E."/>
            <person name="Hill C."/>
            <person name="Pang A."/>
            <person name="Hillier L."/>
            <person name="Baker C."/>
            <person name="Armstrong J."/>
            <person name="Shendure J."/>
            <person name="Paten B."/>
            <person name="Wilson R."/>
            <person name="Chao H."/>
            <person name="Schneider V."/>
            <person name="Ventura M."/>
            <person name="Kronenberg Z."/>
            <person name="Murali S."/>
            <person name="Gordon D."/>
            <person name="Cantsilieris S."/>
            <person name="Munson K."/>
            <person name="Nelson B."/>
            <person name="Raja A."/>
            <person name="Underwood J."/>
            <person name="Diekhans M."/>
            <person name="Fiddes I."/>
            <person name="Haussler D."/>
            <person name="Eichler E."/>
        </authorList>
    </citation>
    <scope>NUCLEOTIDE SEQUENCE [LARGE SCALE GENOMIC DNA]</scope>
    <source>
        <strain evidence="3">Yerkes chimp pedigree #C0471</strain>
    </source>
</reference>
<evidence type="ECO:0000313" key="4">
    <source>
        <dbReference type="Proteomes" id="UP000236370"/>
    </source>
</evidence>
<gene>
    <name evidence="3" type="ORF">CK820_G0016575</name>
</gene>
<proteinExistence type="predicted"/>
<dbReference type="EMBL" id="NBAG03000242">
    <property type="protein sequence ID" value="PNI63625.1"/>
    <property type="molecule type" value="Genomic_DNA"/>
</dbReference>
<feature type="region of interest" description="Disordered" evidence="2">
    <location>
        <begin position="53"/>
        <end position="102"/>
    </location>
</feature>
<accession>A0A2J8MVT8</accession>
<keyword evidence="1" id="KW-0175">Coiled coil</keyword>
<dbReference type="Proteomes" id="UP000236370">
    <property type="component" value="Unassembled WGS sequence"/>
</dbReference>
<name>A0A2J8MVT8_PANTR</name>